<dbReference type="EnsemblMetazoa" id="AATE019690-RA">
    <property type="protein sequence ID" value="AATE019690-PA.1"/>
    <property type="gene ID" value="AATE019690"/>
</dbReference>
<feature type="compositionally biased region" description="Polar residues" evidence="1">
    <location>
        <begin position="96"/>
        <end position="105"/>
    </location>
</feature>
<evidence type="ECO:0000313" key="2">
    <source>
        <dbReference type="EnsemblMetazoa" id="AATE019690-PA.1"/>
    </source>
</evidence>
<proteinExistence type="predicted"/>
<feature type="region of interest" description="Disordered" evidence="1">
    <location>
        <begin position="77"/>
        <end position="122"/>
    </location>
</feature>
<accession>A0A182JKC5</accession>
<dbReference type="VEuPathDB" id="VectorBase:AATE019690"/>
<evidence type="ECO:0000256" key="1">
    <source>
        <dbReference type="SAM" id="MobiDB-lite"/>
    </source>
</evidence>
<sequence length="369" mass="39597">MFIVFDGVSYLHPQLGCFDGGNVSSRAGTDHHQVGIVCRRVVAPVHGSQDSSMISEAGITLQRKKGDERTDALRVRTVPVEEQRSTGGGDIRHPTGNVTTRSQTGLAPIDSATDDGQTDGANTQLYPRASTVNAATMAGEPKPCEISENSSFLRYDSCGSEYWRDRYSATWRAGNSVSHTYPKSRARWIASPSTSDVSRRQIAHEASVFVYHRVLTVVDGTLQGLMQRQRVVLVRSEPGCTGTGSDRAAVVAAPVRMPCLGPGGLGAAEPVHKLFPDLEAKRKANQASEDKTEPKYAIRFSSRGSGAGAIDFPTRKYPSFDATNNNQIAVDHPAICADDCFMVCVGFLIVTGENKASTGGLDSSEEASE</sequence>
<reference evidence="2" key="1">
    <citation type="submission" date="2022-08" db="UniProtKB">
        <authorList>
            <consortium name="EnsemblMetazoa"/>
        </authorList>
    </citation>
    <scope>IDENTIFICATION</scope>
    <source>
        <strain evidence="2">EBRO</strain>
    </source>
</reference>
<name>A0A182JKC5_ANOAO</name>
<protein>
    <submittedName>
        <fullName evidence="2">Uncharacterized protein</fullName>
    </submittedName>
</protein>
<dbReference type="AlphaFoldDB" id="A0A182JKC5"/>
<organism evidence="2">
    <name type="scientific">Anopheles atroparvus</name>
    <name type="common">European mosquito</name>
    <dbReference type="NCBI Taxonomy" id="41427"/>
    <lineage>
        <taxon>Eukaryota</taxon>
        <taxon>Metazoa</taxon>
        <taxon>Ecdysozoa</taxon>
        <taxon>Arthropoda</taxon>
        <taxon>Hexapoda</taxon>
        <taxon>Insecta</taxon>
        <taxon>Pterygota</taxon>
        <taxon>Neoptera</taxon>
        <taxon>Endopterygota</taxon>
        <taxon>Diptera</taxon>
        <taxon>Nematocera</taxon>
        <taxon>Culicoidea</taxon>
        <taxon>Culicidae</taxon>
        <taxon>Anophelinae</taxon>
        <taxon>Anopheles</taxon>
    </lineage>
</organism>